<feature type="region of interest" description="Disordered" evidence="16">
    <location>
        <begin position="150"/>
        <end position="219"/>
    </location>
</feature>
<evidence type="ECO:0000256" key="8">
    <source>
        <dbReference type="ARBA" id="ARBA00022701"/>
    </source>
</evidence>
<keyword evidence="7" id="KW-0963">Cytoplasm</keyword>
<dbReference type="OrthoDB" id="5586015at2759"/>
<gene>
    <name evidence="17" type="ORF">VIN7_1902</name>
</gene>
<proteinExistence type="inferred from homology"/>
<dbReference type="Proteomes" id="UP000009009">
    <property type="component" value="Unassembled WGS sequence"/>
</dbReference>
<evidence type="ECO:0000256" key="6">
    <source>
        <dbReference type="ARBA" id="ARBA00022454"/>
    </source>
</evidence>
<dbReference type="HOGENOM" id="CLU_065404_0_0_1"/>
<evidence type="ECO:0000256" key="10">
    <source>
        <dbReference type="ARBA" id="ARBA00022838"/>
    </source>
</evidence>
<accession>H0GGN1</accession>
<evidence type="ECO:0000256" key="11">
    <source>
        <dbReference type="ARBA" id="ARBA00023212"/>
    </source>
</evidence>
<keyword evidence="9" id="KW-0159">Chromosome partition</keyword>
<comment type="subcellular location">
    <subcellularLocation>
        <location evidence="3">Chromosome</location>
        <location evidence="3">Centromere</location>
        <location evidence="3">Kinetochore</location>
    </subcellularLocation>
    <subcellularLocation>
        <location evidence="2">Cytoplasm</location>
        <location evidence="2">Cytoskeleton</location>
        <location evidence="2">Spindle</location>
    </subcellularLocation>
    <subcellularLocation>
        <location evidence="1">Nucleus</location>
    </subcellularLocation>
</comment>
<dbReference type="PANTHER" id="PTHR28113:SF1">
    <property type="entry name" value="DASH COMPLEX SUBUNIT DAM1"/>
    <property type="match status" value="1"/>
</dbReference>
<evidence type="ECO:0000256" key="2">
    <source>
        <dbReference type="ARBA" id="ARBA00004186"/>
    </source>
</evidence>
<feature type="compositionally biased region" description="Basic and acidic residues" evidence="16">
    <location>
        <begin position="316"/>
        <end position="326"/>
    </location>
</feature>
<protein>
    <recommendedName>
        <fullName evidence="5">DASH complex subunit DAM1</fullName>
    </recommendedName>
    <alternativeName>
        <fullName evidence="14">Outer kinetochore protein DAM1</fullName>
    </alternativeName>
</protein>
<comment type="subunit">
    <text evidence="15">Component of the DASH complex consisting of ASK1, DAD1, DAD2, DAD3, DAD4, DAM1, DUO1, HSK3, SPC19 and SPC34, with a stoichiometry of one copy of each subunit per complex. Multiple DASH complexes oligomerize to form a ring that encircles spindle microtubules and organizes the rod-like NDC80 complexes of the outer kinetochore. DASH complex oligomerization strengthens microtubule attachments. Within the complex, DAM1 and DUO1 may form the microtubule connections. On cytoplasmic microtubules, DASH complexes appear to form patches instead of rings. Interacts with the outer kinetochore component NDC80; the interaction is direct.</text>
</comment>
<feature type="compositionally biased region" description="Polar residues" evidence="16">
    <location>
        <begin position="343"/>
        <end position="357"/>
    </location>
</feature>
<keyword evidence="10" id="KW-0995">Kinetochore</keyword>
<name>H0GGN1_SACCK</name>
<evidence type="ECO:0000256" key="12">
    <source>
        <dbReference type="ARBA" id="ARBA00023242"/>
    </source>
</evidence>
<dbReference type="GO" id="GO:0042729">
    <property type="term" value="C:DASH complex"/>
    <property type="evidence" value="ECO:0007669"/>
    <property type="project" value="InterPro"/>
</dbReference>
<evidence type="ECO:0000256" key="14">
    <source>
        <dbReference type="ARBA" id="ARBA00030453"/>
    </source>
</evidence>
<dbReference type="GO" id="GO:1990537">
    <property type="term" value="C:mitotic spindle polar microtubule"/>
    <property type="evidence" value="ECO:0007669"/>
    <property type="project" value="TreeGrafter"/>
</dbReference>
<reference evidence="17 18" key="1">
    <citation type="journal article" date="2012" name="FEMS Yeast Res.">
        <title>The genome sequence of the wine yeast VIN7 reveals an allotriploid hybrid genome with Saccharomyces cerevisiae and Saccharomyces kudriavzevii origins.</title>
        <authorList>
            <person name="Borneman A.R."/>
            <person name="Desany B.A."/>
            <person name="Riches D."/>
            <person name="Affourtit J.P."/>
            <person name="Forgan A.H."/>
            <person name="Pretorius I.S."/>
            <person name="Egholm M."/>
            <person name="Chambers P.J."/>
        </authorList>
    </citation>
    <scope>NUCLEOTIDE SEQUENCE [LARGE SCALE GENOMIC DNA]</scope>
    <source>
        <strain evidence="17 18">VIN7</strain>
    </source>
</reference>
<keyword evidence="11" id="KW-0206">Cytoskeleton</keyword>
<feature type="region of interest" description="Disordered" evidence="16">
    <location>
        <begin position="302"/>
        <end position="357"/>
    </location>
</feature>
<evidence type="ECO:0000256" key="15">
    <source>
        <dbReference type="ARBA" id="ARBA00047036"/>
    </source>
</evidence>
<keyword evidence="13" id="KW-0137">Centromere</keyword>
<dbReference type="PhylomeDB" id="H0GGN1"/>
<dbReference type="EMBL" id="AGVY01000024">
    <property type="protein sequence ID" value="EHN06906.1"/>
    <property type="molecule type" value="Genomic_DNA"/>
</dbReference>
<comment type="similarity">
    <text evidence="4">Belongs to the DASH complex DAM1 family.</text>
</comment>
<sequence>MSEDKAKLGTTRSATEYRLSIGSAPTSRRSSMGESSSLMKFADQEGLTSSVGEYNENTIQQLLLPKIRELSDSIITLDSNFTRLNFIHESLADLNESLGSLLYGIMSNSWCVEFSQAPHDIQDDLIAIKQLKSLEDEKNNLVMELSNMERGIKRKKDEQGENDLAKASQNKQFNQPLFPSSQVRKYRSYDNRDKRKPSKIGNNLQVENEEDYEDDTSSEASFVLNPTNIGMSKSSQGHVTKTTRLNNNTNSKLRRKSILHTIRNSIASGADLPIENDNVVNLGDLHPNNRISLGSGAARVVNGPVTKNRNSMFSGRAERKPTESRHSVAKKTRKKNKYKAPLQMTTPNPTKELSSSQNISLACVSYG</sequence>
<keyword evidence="12" id="KW-0539">Nucleus</keyword>
<evidence type="ECO:0000256" key="16">
    <source>
        <dbReference type="SAM" id="MobiDB-lite"/>
    </source>
</evidence>
<organism evidence="17 18">
    <name type="scientific">Saccharomyces cerevisiae x Saccharomyces kudriavzevii (strain VIN7)</name>
    <name type="common">Yeast</name>
    <dbReference type="NCBI Taxonomy" id="1095631"/>
    <lineage>
        <taxon>Eukaryota</taxon>
        <taxon>Fungi</taxon>
        <taxon>Dikarya</taxon>
        <taxon>Ascomycota</taxon>
        <taxon>Saccharomycotina</taxon>
        <taxon>Saccharomycetes</taxon>
        <taxon>Saccharomycetales</taxon>
        <taxon>Saccharomycetaceae</taxon>
        <taxon>Saccharomyces</taxon>
    </lineage>
</organism>
<dbReference type="GO" id="GO:1990758">
    <property type="term" value="P:mitotic sister chromatid biorientation"/>
    <property type="evidence" value="ECO:0007669"/>
    <property type="project" value="TreeGrafter"/>
</dbReference>
<dbReference type="Pfam" id="PF08653">
    <property type="entry name" value="DASH_Dam1"/>
    <property type="match status" value="1"/>
</dbReference>
<evidence type="ECO:0000256" key="13">
    <source>
        <dbReference type="ARBA" id="ARBA00023328"/>
    </source>
</evidence>
<keyword evidence="6" id="KW-0158">Chromosome</keyword>
<evidence type="ECO:0000256" key="9">
    <source>
        <dbReference type="ARBA" id="ARBA00022829"/>
    </source>
</evidence>
<dbReference type="GO" id="GO:0044732">
    <property type="term" value="C:mitotic spindle pole body"/>
    <property type="evidence" value="ECO:0007669"/>
    <property type="project" value="TreeGrafter"/>
</dbReference>
<feature type="compositionally biased region" description="Acidic residues" evidence="16">
    <location>
        <begin position="207"/>
        <end position="217"/>
    </location>
</feature>
<feature type="compositionally biased region" description="Polar residues" evidence="16">
    <location>
        <begin position="167"/>
        <end position="183"/>
    </location>
</feature>
<keyword evidence="18" id="KW-1185">Reference proteome</keyword>
<evidence type="ECO:0000256" key="4">
    <source>
        <dbReference type="ARBA" id="ARBA00010073"/>
    </source>
</evidence>
<evidence type="ECO:0000256" key="1">
    <source>
        <dbReference type="ARBA" id="ARBA00004123"/>
    </source>
</evidence>
<evidence type="ECO:0000313" key="18">
    <source>
        <dbReference type="Proteomes" id="UP000009009"/>
    </source>
</evidence>
<keyword evidence="8" id="KW-0493">Microtubule</keyword>
<comment type="caution">
    <text evidence="17">The sequence shown here is derived from an EMBL/GenBank/DDBJ whole genome shotgun (WGS) entry which is preliminary data.</text>
</comment>
<feature type="compositionally biased region" description="Basic residues" evidence="16">
    <location>
        <begin position="327"/>
        <end position="338"/>
    </location>
</feature>
<dbReference type="InterPro" id="IPR013962">
    <property type="entry name" value="DASH_Dam1"/>
</dbReference>
<evidence type="ECO:0000256" key="3">
    <source>
        <dbReference type="ARBA" id="ARBA00004629"/>
    </source>
</evidence>
<evidence type="ECO:0000256" key="5">
    <source>
        <dbReference type="ARBA" id="ARBA00020497"/>
    </source>
</evidence>
<dbReference type="AlphaFoldDB" id="H0GGN1"/>
<evidence type="ECO:0000313" key="17">
    <source>
        <dbReference type="EMBL" id="EHN06906.1"/>
    </source>
</evidence>
<evidence type="ECO:0000256" key="7">
    <source>
        <dbReference type="ARBA" id="ARBA00022490"/>
    </source>
</evidence>
<dbReference type="PANTHER" id="PTHR28113">
    <property type="entry name" value="DASH COMPLEX SUBUNIT DAM1"/>
    <property type="match status" value="1"/>
</dbReference>
<feature type="region of interest" description="Disordered" evidence="16">
    <location>
        <begin position="1"/>
        <end position="35"/>
    </location>
</feature>